<dbReference type="EMBL" id="JNAX01000004">
    <property type="protein sequence ID" value="KGG21964.1"/>
    <property type="molecule type" value="Genomic_DNA"/>
</dbReference>
<sequence>MTKSLTINFPDEKCRELFWQYEEFVVQAMKCDIAEDRTDIKRYLDEDSNGGITYQAPDIFGGIEVKRQVVSKIIFGR</sequence>
<accession>A0A0A2CBM0</accession>
<reference evidence="2" key="1">
    <citation type="journal article" date="2014" name="Sci. Data">
        <title>Genomes of diverse isolates of the marine cyanobacterium Prochlorococcus.</title>
        <authorList>
            <person name="Biller S."/>
            <person name="Berube P."/>
            <person name="Thompson J."/>
            <person name="Kelly L."/>
            <person name="Roggensack S."/>
            <person name="Awad L."/>
            <person name="Roache-Johnson K."/>
            <person name="Ding H."/>
            <person name="Giovannoni S.J."/>
            <person name="Moore L.R."/>
            <person name="Chisholm S.W."/>
        </authorList>
    </citation>
    <scope>NUCLEOTIDE SEQUENCE [LARGE SCALE GENOMIC DNA]</scope>
    <source>
        <strain evidence="2">PAC1</strain>
    </source>
</reference>
<dbReference type="RefSeq" id="WP_036904499.1">
    <property type="nucleotide sequence ID" value="NZ_CP138967.1"/>
</dbReference>
<protein>
    <submittedName>
        <fullName evidence="1">Uncharacterized protein</fullName>
    </submittedName>
</protein>
<dbReference type="AlphaFoldDB" id="A0A0A2CBM0"/>
<evidence type="ECO:0000313" key="1">
    <source>
        <dbReference type="EMBL" id="KGG21964.1"/>
    </source>
</evidence>
<evidence type="ECO:0000313" key="2">
    <source>
        <dbReference type="Proteomes" id="UP000030392"/>
    </source>
</evidence>
<dbReference type="Proteomes" id="UP000030392">
    <property type="component" value="Unassembled WGS sequence"/>
</dbReference>
<organism evidence="1 2">
    <name type="scientific">Prochlorococcus marinus str. PAC1</name>
    <dbReference type="NCBI Taxonomy" id="59924"/>
    <lineage>
        <taxon>Bacteria</taxon>
        <taxon>Bacillati</taxon>
        <taxon>Cyanobacteriota</taxon>
        <taxon>Cyanophyceae</taxon>
        <taxon>Synechococcales</taxon>
        <taxon>Prochlorococcaceae</taxon>
        <taxon>Prochlorococcus</taxon>
    </lineage>
</organism>
<proteinExistence type="predicted"/>
<gene>
    <name evidence="1" type="ORF">EV03_0283</name>
</gene>
<comment type="caution">
    <text evidence="1">The sequence shown here is derived from an EMBL/GenBank/DDBJ whole genome shotgun (WGS) entry which is preliminary data.</text>
</comment>
<name>A0A0A2CBM0_PROMR</name>